<protein>
    <submittedName>
        <fullName evidence="1">Uncharacterized protein</fullName>
    </submittedName>
</protein>
<comment type="caution">
    <text evidence="1">The sequence shown here is derived from an EMBL/GenBank/DDBJ whole genome shotgun (WGS) entry which is preliminary data.</text>
</comment>
<dbReference type="Proteomes" id="UP001230649">
    <property type="component" value="Unassembled WGS sequence"/>
</dbReference>
<proteinExistence type="predicted"/>
<evidence type="ECO:0000313" key="2">
    <source>
        <dbReference type="Proteomes" id="UP001230649"/>
    </source>
</evidence>
<dbReference type="EMBL" id="JASBWS010000101">
    <property type="protein sequence ID" value="KAJ9097563.1"/>
    <property type="molecule type" value="Genomic_DNA"/>
</dbReference>
<gene>
    <name evidence="1" type="ORF">QFC20_006138</name>
</gene>
<organism evidence="1 2">
    <name type="scientific">Naganishia adeliensis</name>
    <dbReference type="NCBI Taxonomy" id="92952"/>
    <lineage>
        <taxon>Eukaryota</taxon>
        <taxon>Fungi</taxon>
        <taxon>Dikarya</taxon>
        <taxon>Basidiomycota</taxon>
        <taxon>Agaricomycotina</taxon>
        <taxon>Tremellomycetes</taxon>
        <taxon>Filobasidiales</taxon>
        <taxon>Filobasidiaceae</taxon>
        <taxon>Naganishia</taxon>
    </lineage>
</organism>
<keyword evidence="2" id="KW-1185">Reference proteome</keyword>
<evidence type="ECO:0000313" key="1">
    <source>
        <dbReference type="EMBL" id="KAJ9097563.1"/>
    </source>
</evidence>
<accession>A0ACC2VEU1</accession>
<reference evidence="1" key="1">
    <citation type="submission" date="2023-04" db="EMBL/GenBank/DDBJ databases">
        <title>Draft Genome sequencing of Naganishia species isolated from polar environments using Oxford Nanopore Technology.</title>
        <authorList>
            <person name="Leo P."/>
            <person name="Venkateswaran K."/>
        </authorList>
    </citation>
    <scope>NUCLEOTIDE SEQUENCE</scope>
    <source>
        <strain evidence="1">MNA-CCFEE 5262</strain>
    </source>
</reference>
<sequence length="127" mass="14163">MVEASTSSSWSPRLPVDVLVDIADNLVHLGLFATLRSLFNTGRLARNNLQAQAYHTMVFKFAEEQKTGRKWGKFVASGNARYVRYLMVDHDEQGEEMFSHLLAEDLGRVVSCLGWGQHGTSLAHGGR</sequence>
<name>A0ACC2VEU1_9TREE</name>